<dbReference type="Pfam" id="PF00563">
    <property type="entry name" value="EAL"/>
    <property type="match status" value="1"/>
</dbReference>
<dbReference type="CDD" id="cd01948">
    <property type="entry name" value="EAL"/>
    <property type="match status" value="1"/>
</dbReference>
<dbReference type="SMART" id="SM00267">
    <property type="entry name" value="GGDEF"/>
    <property type="match status" value="1"/>
</dbReference>
<reference evidence="4 5" key="1">
    <citation type="submission" date="2018-08" db="EMBL/GenBank/DDBJ databases">
        <title>A genome reference for cultivated species of the human gut microbiota.</title>
        <authorList>
            <person name="Zou Y."/>
            <person name="Xue W."/>
            <person name="Luo G."/>
        </authorList>
    </citation>
    <scope>NUCLEOTIDE SEQUENCE [LARGE SCALE GENOMIC DNA]</scope>
    <source>
        <strain evidence="4 5">AM28-39</strain>
    </source>
</reference>
<sequence>MEKNKVISKLCCLETTFYIVFLTILILHYKKGLGNRTFALLIFLSFLGCAVSLALRDYLKSLLRNADFDVAGIHDKKSLEKELLKLQNADDTLDIGVMMFDLNNLKKINDTYGHEEGDLFIQTFASYLTRILTENSFLARFGGDEFVIIQRETSWSELEQMNMRLQSLLDAYNQTAIHPISYAVGYDISCKNHYYLIMDLLKMADQKMYQDKHYKKSLTAHPDRLYSQNRLVESISTDSLKEKISTILTNSCRNKQYAFLMTDVDNFHLINDYWGYETGTAILNFLFKKMELFPQTVFVNRYHSDVFACIVDITGQNQQSFREKVIRYNKQTSSEILEAYPVNYLFLNTGIYYLEGTEISSEELISHTNIVRRKAKTELSGVCEYSEDIARDEQKRAETIHTFRNALEQKEFQLYFQPKINGKSQQISSAEVLVRWQKNDGSLWFPDSFLPILEETGEVEALDYYVYEAAFLWLSERMKKQQKIIPLSLNVSPIHFRKINTFIHKVSDLIDKYKIPSQYLIFEITETTYIHNIDAVNQMIRFFQKKNIRISMDDFGSGYSSLNTLKDILFDEVKIDKRFLDDDLSEKGKIVLQEIFHLLKRTNKLIVCEGVETKEMVDFLVQEDCDELQGYYYYKPLEMQKFEALIA</sequence>
<dbReference type="GO" id="GO:0071111">
    <property type="term" value="F:cyclic-guanylate-specific phosphodiesterase activity"/>
    <property type="evidence" value="ECO:0007669"/>
    <property type="project" value="InterPro"/>
</dbReference>
<dbReference type="InterPro" id="IPR029787">
    <property type="entry name" value="Nucleotide_cyclase"/>
</dbReference>
<evidence type="ECO:0000256" key="1">
    <source>
        <dbReference type="SAM" id="Phobius"/>
    </source>
</evidence>
<evidence type="ECO:0000313" key="4">
    <source>
        <dbReference type="EMBL" id="RGC45813.1"/>
    </source>
</evidence>
<gene>
    <name evidence="4" type="ORF">DW747_10685</name>
</gene>
<organism evidence="4 5">
    <name type="scientific">Coprococcus catus</name>
    <dbReference type="NCBI Taxonomy" id="116085"/>
    <lineage>
        <taxon>Bacteria</taxon>
        <taxon>Bacillati</taxon>
        <taxon>Bacillota</taxon>
        <taxon>Clostridia</taxon>
        <taxon>Lachnospirales</taxon>
        <taxon>Lachnospiraceae</taxon>
        <taxon>Coprococcus</taxon>
    </lineage>
</organism>
<feature type="domain" description="EAL" evidence="2">
    <location>
        <begin position="396"/>
        <end position="647"/>
    </location>
</feature>
<keyword evidence="1" id="KW-0812">Transmembrane</keyword>
<dbReference type="InterPro" id="IPR035919">
    <property type="entry name" value="EAL_sf"/>
</dbReference>
<feature type="domain" description="GGDEF" evidence="3">
    <location>
        <begin position="93"/>
        <end position="224"/>
    </location>
</feature>
<dbReference type="RefSeq" id="WP_117540515.1">
    <property type="nucleotide sequence ID" value="NZ_QVFD01000010.1"/>
</dbReference>
<comment type="caution">
    <text evidence="4">The sequence shown here is derived from an EMBL/GenBank/DDBJ whole genome shotgun (WGS) entry which is preliminary data.</text>
</comment>
<dbReference type="InterPro" id="IPR001633">
    <property type="entry name" value="EAL_dom"/>
</dbReference>
<dbReference type="InterPro" id="IPR000160">
    <property type="entry name" value="GGDEF_dom"/>
</dbReference>
<dbReference type="InterPro" id="IPR043128">
    <property type="entry name" value="Rev_trsase/Diguanyl_cyclase"/>
</dbReference>
<dbReference type="Gene3D" id="3.30.70.270">
    <property type="match status" value="2"/>
</dbReference>
<dbReference type="SMART" id="SM00052">
    <property type="entry name" value="EAL"/>
    <property type="match status" value="1"/>
</dbReference>
<evidence type="ECO:0000313" key="5">
    <source>
        <dbReference type="Proteomes" id="UP000261231"/>
    </source>
</evidence>
<dbReference type="PANTHER" id="PTHR33121">
    <property type="entry name" value="CYCLIC DI-GMP PHOSPHODIESTERASE PDEF"/>
    <property type="match status" value="1"/>
</dbReference>
<dbReference type="Pfam" id="PF00990">
    <property type="entry name" value="GGDEF"/>
    <property type="match status" value="2"/>
</dbReference>
<keyword evidence="1" id="KW-0472">Membrane</keyword>
<evidence type="ECO:0000259" key="2">
    <source>
        <dbReference type="PROSITE" id="PS50883"/>
    </source>
</evidence>
<dbReference type="PROSITE" id="PS50883">
    <property type="entry name" value="EAL"/>
    <property type="match status" value="1"/>
</dbReference>
<dbReference type="SUPFAM" id="SSF141868">
    <property type="entry name" value="EAL domain-like"/>
    <property type="match status" value="1"/>
</dbReference>
<dbReference type="AlphaFoldDB" id="A0A3E2XLK2"/>
<dbReference type="Proteomes" id="UP000261231">
    <property type="component" value="Unassembled WGS sequence"/>
</dbReference>
<dbReference type="NCBIfam" id="TIGR00254">
    <property type="entry name" value="GGDEF"/>
    <property type="match status" value="1"/>
</dbReference>
<dbReference type="OrthoDB" id="9805474at2"/>
<dbReference type="PANTHER" id="PTHR33121:SF70">
    <property type="entry name" value="SIGNALING PROTEIN YKOW"/>
    <property type="match status" value="1"/>
</dbReference>
<accession>A0A3E2XLK2</accession>
<name>A0A3E2XLK2_9FIRM</name>
<feature type="transmembrane region" description="Helical" evidence="1">
    <location>
        <begin position="6"/>
        <end position="26"/>
    </location>
</feature>
<dbReference type="InterPro" id="IPR050706">
    <property type="entry name" value="Cyclic-di-GMP_PDE-like"/>
</dbReference>
<evidence type="ECO:0000259" key="3">
    <source>
        <dbReference type="PROSITE" id="PS50887"/>
    </source>
</evidence>
<dbReference type="CDD" id="cd01949">
    <property type="entry name" value="GGDEF"/>
    <property type="match status" value="1"/>
</dbReference>
<protein>
    <submittedName>
        <fullName evidence="4">EAL domain-containing protein</fullName>
    </submittedName>
</protein>
<feature type="transmembrane region" description="Helical" evidence="1">
    <location>
        <begin position="38"/>
        <end position="55"/>
    </location>
</feature>
<proteinExistence type="predicted"/>
<keyword evidence="1" id="KW-1133">Transmembrane helix</keyword>
<dbReference type="PROSITE" id="PS50887">
    <property type="entry name" value="GGDEF"/>
    <property type="match status" value="2"/>
</dbReference>
<dbReference type="Gene3D" id="3.20.20.450">
    <property type="entry name" value="EAL domain"/>
    <property type="match status" value="1"/>
</dbReference>
<feature type="domain" description="GGDEF" evidence="3">
    <location>
        <begin position="255"/>
        <end position="388"/>
    </location>
</feature>
<dbReference type="SUPFAM" id="SSF55073">
    <property type="entry name" value="Nucleotide cyclase"/>
    <property type="match status" value="2"/>
</dbReference>
<dbReference type="EMBL" id="QVFD01000010">
    <property type="protein sequence ID" value="RGC45813.1"/>
    <property type="molecule type" value="Genomic_DNA"/>
</dbReference>
<keyword evidence="5" id="KW-1185">Reference proteome</keyword>